<organism evidence="14 15">
    <name type="scientific">Marinithermus hydrothermalis (strain DSM 14884 / JCM 11576 / T1)</name>
    <dbReference type="NCBI Taxonomy" id="869210"/>
    <lineage>
        <taxon>Bacteria</taxon>
        <taxon>Thermotogati</taxon>
        <taxon>Deinococcota</taxon>
        <taxon>Deinococci</taxon>
        <taxon>Thermales</taxon>
        <taxon>Thermaceae</taxon>
        <taxon>Marinithermus</taxon>
    </lineage>
</organism>
<dbReference type="SUPFAM" id="SSF50249">
    <property type="entry name" value="Nucleic acid-binding proteins"/>
    <property type="match status" value="1"/>
</dbReference>
<keyword evidence="8 11" id="KW-0648">Protein biosynthesis</keyword>
<keyword evidence="3 11" id="KW-0963">Cytoplasm</keyword>
<dbReference type="Proteomes" id="UP000007030">
    <property type="component" value="Chromosome"/>
</dbReference>
<gene>
    <name evidence="11" type="primary">lysS</name>
    <name evidence="14" type="ordered locus">Marky_1108</name>
</gene>
<keyword evidence="7 11" id="KW-0067">ATP-binding</keyword>
<comment type="subunit">
    <text evidence="11">Homodimer.</text>
</comment>
<dbReference type="HAMAP" id="MF_00252">
    <property type="entry name" value="Lys_tRNA_synth_class2"/>
    <property type="match status" value="1"/>
</dbReference>
<proteinExistence type="inferred from homology"/>
<dbReference type="HOGENOM" id="CLU_008255_6_0_0"/>
<dbReference type="InterPro" id="IPR006195">
    <property type="entry name" value="aa-tRNA-synth_II"/>
</dbReference>
<evidence type="ECO:0000256" key="10">
    <source>
        <dbReference type="ARBA" id="ARBA00048573"/>
    </source>
</evidence>
<evidence type="ECO:0000256" key="11">
    <source>
        <dbReference type="HAMAP-Rule" id="MF_00252"/>
    </source>
</evidence>
<evidence type="ECO:0000259" key="13">
    <source>
        <dbReference type="PROSITE" id="PS50862"/>
    </source>
</evidence>
<dbReference type="InterPro" id="IPR045864">
    <property type="entry name" value="aa-tRNA-synth_II/BPL/LPL"/>
</dbReference>
<dbReference type="FunFam" id="3.30.930.10:FF:000238">
    <property type="entry name" value="Lysine--tRNA ligase"/>
    <property type="match status" value="1"/>
</dbReference>
<dbReference type="GO" id="GO:0006430">
    <property type="term" value="P:lysyl-tRNA aminoacylation"/>
    <property type="evidence" value="ECO:0007669"/>
    <property type="project" value="UniProtKB-UniRule"/>
</dbReference>
<evidence type="ECO:0000313" key="14">
    <source>
        <dbReference type="EMBL" id="AEB11850.1"/>
    </source>
</evidence>
<comment type="catalytic activity">
    <reaction evidence="10 11 12">
        <text>tRNA(Lys) + L-lysine + ATP = L-lysyl-tRNA(Lys) + AMP + diphosphate</text>
        <dbReference type="Rhea" id="RHEA:20792"/>
        <dbReference type="Rhea" id="RHEA-COMP:9696"/>
        <dbReference type="Rhea" id="RHEA-COMP:9697"/>
        <dbReference type="ChEBI" id="CHEBI:30616"/>
        <dbReference type="ChEBI" id="CHEBI:32551"/>
        <dbReference type="ChEBI" id="CHEBI:33019"/>
        <dbReference type="ChEBI" id="CHEBI:78442"/>
        <dbReference type="ChEBI" id="CHEBI:78529"/>
        <dbReference type="ChEBI" id="CHEBI:456215"/>
        <dbReference type="EC" id="6.1.1.6"/>
    </reaction>
</comment>
<dbReference type="AlphaFoldDB" id="F2NP49"/>
<dbReference type="Gene3D" id="3.30.930.10">
    <property type="entry name" value="Bira Bifunctional Protein, Domain 2"/>
    <property type="match status" value="1"/>
</dbReference>
<evidence type="ECO:0000256" key="12">
    <source>
        <dbReference type="RuleBase" id="RU000336"/>
    </source>
</evidence>
<dbReference type="PANTHER" id="PTHR42918:SF15">
    <property type="entry name" value="LYSINE--TRNA LIGASE, CHLOROPLASTIC_MITOCHONDRIAL"/>
    <property type="match status" value="1"/>
</dbReference>
<evidence type="ECO:0000256" key="2">
    <source>
        <dbReference type="ARBA" id="ARBA00008226"/>
    </source>
</evidence>
<evidence type="ECO:0000256" key="3">
    <source>
        <dbReference type="ARBA" id="ARBA00022490"/>
    </source>
</evidence>
<dbReference type="KEGG" id="mhd:Marky_1108"/>
<keyword evidence="4 11" id="KW-0436">Ligase</keyword>
<protein>
    <recommendedName>
        <fullName evidence="11">Lysine--tRNA ligase</fullName>
        <ecNumber evidence="11">6.1.1.6</ecNumber>
    </recommendedName>
    <alternativeName>
        <fullName evidence="11">Lysyl-tRNA synthetase</fullName>
        <shortName evidence="11">LysRS</shortName>
    </alternativeName>
</protein>
<evidence type="ECO:0000256" key="4">
    <source>
        <dbReference type="ARBA" id="ARBA00022598"/>
    </source>
</evidence>
<dbReference type="NCBIfam" id="TIGR00499">
    <property type="entry name" value="lysS_bact"/>
    <property type="match status" value="1"/>
</dbReference>
<dbReference type="PANTHER" id="PTHR42918">
    <property type="entry name" value="LYSYL-TRNA SYNTHETASE"/>
    <property type="match status" value="1"/>
</dbReference>
<feature type="domain" description="Aminoacyl-transfer RNA synthetases class-II family profile" evidence="13">
    <location>
        <begin position="169"/>
        <end position="485"/>
    </location>
</feature>
<accession>F2NP49</accession>
<evidence type="ECO:0000313" key="15">
    <source>
        <dbReference type="Proteomes" id="UP000007030"/>
    </source>
</evidence>
<dbReference type="CDD" id="cd00775">
    <property type="entry name" value="LysRS_core"/>
    <property type="match status" value="1"/>
</dbReference>
<comment type="cofactor">
    <cofactor evidence="11 12">
        <name>Mg(2+)</name>
        <dbReference type="ChEBI" id="CHEBI:18420"/>
    </cofactor>
    <text evidence="11 12">Binds 3 Mg(2+) ions per subunit.</text>
</comment>
<dbReference type="PRINTS" id="PR00982">
    <property type="entry name" value="TRNASYNTHLYS"/>
</dbReference>
<evidence type="ECO:0000256" key="1">
    <source>
        <dbReference type="ARBA" id="ARBA00004496"/>
    </source>
</evidence>
<feature type="binding site" evidence="11">
    <location>
        <position position="404"/>
    </location>
    <ligand>
        <name>Mg(2+)</name>
        <dbReference type="ChEBI" id="CHEBI:18420"/>
        <label>1</label>
    </ligand>
</feature>
<dbReference type="InterPro" id="IPR018149">
    <property type="entry name" value="Lys-tRNA-synth_II_C"/>
</dbReference>
<sequence>MPEWSEQTQQRLRNLEALKEAGYEAYPYRYPKTHDAAQILEAHAGAGPGEEWPEVVRLAGRLVALRRMGKVTFAHLLDGSGRIQLYFNKQETPDYNLLKKLDIGDIIGVEGTVFTTKTGEITVRVTRWTLLVKSLRPLPDKWHGIRDKEVRYRQRYLDLIVNPEVREVFKKRAQIVRFVRRFLEDRGFLEVETPVIVPTAGGTEARPFRTYHNALGTEFELRIALELPLKRLLVGGFEKVFEIGRVFRNEGIDAQHNPEFTMLELYWAYADYNDVAQLVEDLLSSLAKAIHGSYTVPYQGREIDFTPPFKRISFVETLKERAGLDFDPLDLEQLQRWARAKHPEFADVPSYKLLDKLFEHYVEAELWNPTFVYDFPLAISPLAKKHREKPGLTERWDLFVAGLELAPAYSELNDPLDQRARFEEQARRREAGDEEAHGYDEDFLVALEHAMPPAGGLGIGIDRLTMILTDMPSIRDVILFPLLKPRRPGEAEPVSEEEA</sequence>
<dbReference type="GO" id="GO:0005829">
    <property type="term" value="C:cytosol"/>
    <property type="evidence" value="ECO:0007669"/>
    <property type="project" value="TreeGrafter"/>
</dbReference>
<keyword evidence="11 12" id="KW-0460">Magnesium</keyword>
<dbReference type="SUPFAM" id="SSF55681">
    <property type="entry name" value="Class II aaRS and biotin synthetases"/>
    <property type="match status" value="1"/>
</dbReference>
<dbReference type="InterPro" id="IPR004364">
    <property type="entry name" value="Aa-tRNA-synt_II"/>
</dbReference>
<dbReference type="CDD" id="cd04322">
    <property type="entry name" value="LysRS_N"/>
    <property type="match status" value="1"/>
</dbReference>
<dbReference type="EC" id="6.1.1.6" evidence="11"/>
<dbReference type="Gene3D" id="2.40.50.140">
    <property type="entry name" value="Nucleic acid-binding proteins"/>
    <property type="match status" value="1"/>
</dbReference>
<dbReference type="FunFam" id="2.40.50.140:FF:000024">
    <property type="entry name" value="Lysine--tRNA ligase"/>
    <property type="match status" value="1"/>
</dbReference>
<dbReference type="Pfam" id="PF01336">
    <property type="entry name" value="tRNA_anti-codon"/>
    <property type="match status" value="1"/>
</dbReference>
<keyword evidence="5 11" id="KW-0479">Metal-binding</keyword>
<dbReference type="InterPro" id="IPR004365">
    <property type="entry name" value="NA-bd_OB_tRNA"/>
</dbReference>
<name>F2NP49_MARHT</name>
<evidence type="ECO:0000256" key="8">
    <source>
        <dbReference type="ARBA" id="ARBA00022917"/>
    </source>
</evidence>
<dbReference type="InterPro" id="IPR002313">
    <property type="entry name" value="Lys-tRNA-ligase_II"/>
</dbReference>
<dbReference type="eggNOG" id="COG1190">
    <property type="taxonomic scope" value="Bacteria"/>
</dbReference>
<feature type="binding site" evidence="11">
    <location>
        <position position="397"/>
    </location>
    <ligand>
        <name>Mg(2+)</name>
        <dbReference type="ChEBI" id="CHEBI:18420"/>
        <label>1</label>
    </ligand>
</feature>
<keyword evidence="15" id="KW-1185">Reference proteome</keyword>
<dbReference type="GO" id="GO:0000049">
    <property type="term" value="F:tRNA binding"/>
    <property type="evidence" value="ECO:0007669"/>
    <property type="project" value="TreeGrafter"/>
</dbReference>
<keyword evidence="9 11" id="KW-0030">Aminoacyl-tRNA synthetase</keyword>
<dbReference type="RefSeq" id="WP_013703897.1">
    <property type="nucleotide sequence ID" value="NC_015387.1"/>
</dbReference>
<dbReference type="EMBL" id="CP002630">
    <property type="protein sequence ID" value="AEB11850.1"/>
    <property type="molecule type" value="Genomic_DNA"/>
</dbReference>
<dbReference type="GO" id="GO:0004824">
    <property type="term" value="F:lysine-tRNA ligase activity"/>
    <property type="evidence" value="ECO:0007669"/>
    <property type="project" value="UniProtKB-UniRule"/>
</dbReference>
<evidence type="ECO:0000256" key="7">
    <source>
        <dbReference type="ARBA" id="ARBA00022840"/>
    </source>
</evidence>
<evidence type="ECO:0000256" key="6">
    <source>
        <dbReference type="ARBA" id="ARBA00022741"/>
    </source>
</evidence>
<dbReference type="STRING" id="869210.Marky_1108"/>
<dbReference type="GO" id="GO:0005524">
    <property type="term" value="F:ATP binding"/>
    <property type="evidence" value="ECO:0007669"/>
    <property type="project" value="UniProtKB-UniRule"/>
</dbReference>
<dbReference type="GO" id="GO:0000287">
    <property type="term" value="F:magnesium ion binding"/>
    <property type="evidence" value="ECO:0007669"/>
    <property type="project" value="UniProtKB-UniRule"/>
</dbReference>
<feature type="binding site" evidence="11">
    <location>
        <position position="404"/>
    </location>
    <ligand>
        <name>Mg(2+)</name>
        <dbReference type="ChEBI" id="CHEBI:18420"/>
        <label>2</label>
    </ligand>
</feature>
<dbReference type="NCBIfam" id="NF001756">
    <property type="entry name" value="PRK00484.1"/>
    <property type="match status" value="1"/>
</dbReference>
<dbReference type="OrthoDB" id="9802326at2"/>
<keyword evidence="6 11" id="KW-0547">Nucleotide-binding</keyword>
<evidence type="ECO:0000256" key="5">
    <source>
        <dbReference type="ARBA" id="ARBA00022723"/>
    </source>
</evidence>
<evidence type="ECO:0000256" key="9">
    <source>
        <dbReference type="ARBA" id="ARBA00023146"/>
    </source>
</evidence>
<reference evidence="14" key="1">
    <citation type="journal article" date="2012" name="Stand. Genomic Sci.">
        <title>Complete genome sequence of the aerobic, heterotroph Marinithermus hydrothermalis type strain (T1(T)) from a deep-sea hydrothermal vent chimney.</title>
        <authorList>
            <person name="Copeland A."/>
            <person name="Gu W."/>
            <person name="Yasawong M."/>
            <person name="Lapidus A."/>
            <person name="Lucas S."/>
            <person name="Deshpande S."/>
            <person name="Pagani I."/>
            <person name="Tapia R."/>
            <person name="Cheng J.F."/>
            <person name="Goodwin L.A."/>
            <person name="Pitluck S."/>
            <person name="Liolios K."/>
            <person name="Ivanova N."/>
            <person name="Mavromatis K."/>
            <person name="Mikhailova N."/>
            <person name="Pati A."/>
            <person name="Chen A."/>
            <person name="Palaniappan K."/>
            <person name="Land M."/>
            <person name="Pan C."/>
            <person name="Brambilla E.M."/>
            <person name="Rohde M."/>
            <person name="Tindall B.J."/>
            <person name="Sikorski J."/>
            <person name="Goker M."/>
            <person name="Detter J.C."/>
            <person name="Bristow J."/>
            <person name="Eisen J.A."/>
            <person name="Markowitz V."/>
            <person name="Hugenholtz P."/>
            <person name="Kyrpides N.C."/>
            <person name="Klenk H.P."/>
            <person name="Woyke T."/>
        </authorList>
    </citation>
    <scope>NUCLEOTIDE SEQUENCE [LARGE SCALE GENOMIC DNA]</scope>
    <source>
        <strain evidence="14">DSM 14884</strain>
    </source>
</reference>
<dbReference type="PROSITE" id="PS50862">
    <property type="entry name" value="AA_TRNA_LIGASE_II"/>
    <property type="match status" value="1"/>
</dbReference>
<comment type="subcellular location">
    <subcellularLocation>
        <location evidence="1 11">Cytoplasm</location>
    </subcellularLocation>
</comment>
<dbReference type="InterPro" id="IPR044136">
    <property type="entry name" value="Lys-tRNA-ligase_II_N"/>
</dbReference>
<comment type="similarity">
    <text evidence="2 11">Belongs to the class-II aminoacyl-tRNA synthetase family.</text>
</comment>
<dbReference type="Pfam" id="PF00152">
    <property type="entry name" value="tRNA-synt_2"/>
    <property type="match status" value="1"/>
</dbReference>
<dbReference type="InterPro" id="IPR012340">
    <property type="entry name" value="NA-bd_OB-fold"/>
</dbReference>